<dbReference type="Pfam" id="PF00587">
    <property type="entry name" value="tRNA-synt_2b"/>
    <property type="match status" value="1"/>
</dbReference>
<comment type="similarity">
    <text evidence="7">Belongs to the class-II aminoacyl-tRNA synthetase family.</text>
</comment>
<dbReference type="PRINTS" id="PR01043">
    <property type="entry name" value="TRNASYNTHGLY"/>
</dbReference>
<accession>A7NFG2</accession>
<dbReference type="NCBIfam" id="NF011484">
    <property type="entry name" value="PRK14894.1"/>
    <property type="match status" value="1"/>
</dbReference>
<dbReference type="SUPFAM" id="SSF55681">
    <property type="entry name" value="Class II aaRS and biotin synthetases"/>
    <property type="match status" value="1"/>
</dbReference>
<dbReference type="HAMAP" id="MF_00253_B">
    <property type="entry name" value="Gly_tRNA_synth_B"/>
    <property type="match status" value="1"/>
</dbReference>
<reference evidence="9 10" key="1">
    <citation type="submission" date="2007-08" db="EMBL/GenBank/DDBJ databases">
        <title>Complete sequence of Roseiflexus castenholzii DSM 13941.</title>
        <authorList>
            <consortium name="US DOE Joint Genome Institute"/>
            <person name="Copeland A."/>
            <person name="Lucas S."/>
            <person name="Lapidus A."/>
            <person name="Barry K."/>
            <person name="Glavina del Rio T."/>
            <person name="Dalin E."/>
            <person name="Tice H."/>
            <person name="Pitluck S."/>
            <person name="Thompson L.S."/>
            <person name="Brettin T."/>
            <person name="Bruce D."/>
            <person name="Detter J.C."/>
            <person name="Han C."/>
            <person name="Tapia R."/>
            <person name="Schmutz J."/>
            <person name="Larimer F."/>
            <person name="Land M."/>
            <person name="Hauser L."/>
            <person name="Kyrpides N."/>
            <person name="Mikhailova N."/>
            <person name="Bryant D.A."/>
            <person name="Hanada S."/>
            <person name="Tsukatani Y."/>
            <person name="Richardson P."/>
        </authorList>
    </citation>
    <scope>NUCLEOTIDE SEQUENCE [LARGE SCALE GENOMIC DNA]</scope>
    <source>
        <strain evidence="10">DSM 13941 / HLO8</strain>
    </source>
</reference>
<dbReference type="EC" id="6.1.1.14" evidence="7"/>
<keyword evidence="2 7" id="KW-0436">Ligase</keyword>
<feature type="binding site" evidence="7">
    <location>
        <begin position="316"/>
        <end position="320"/>
    </location>
    <ligand>
        <name>substrate</name>
    </ligand>
</feature>
<dbReference type="Pfam" id="PF03129">
    <property type="entry name" value="HGTP_anticodon"/>
    <property type="match status" value="1"/>
</dbReference>
<dbReference type="Gene3D" id="3.40.50.800">
    <property type="entry name" value="Anticodon-binding domain"/>
    <property type="match status" value="1"/>
</dbReference>
<dbReference type="InterPro" id="IPR045864">
    <property type="entry name" value="aa-tRNA-synth_II/BPL/LPL"/>
</dbReference>
<feature type="binding site" evidence="7">
    <location>
        <begin position="176"/>
        <end position="178"/>
    </location>
    <ligand>
        <name>ATP</name>
        <dbReference type="ChEBI" id="CHEBI:30616"/>
    </ligand>
</feature>
<dbReference type="InterPro" id="IPR006195">
    <property type="entry name" value="aa-tRNA-synth_II"/>
</dbReference>
<dbReference type="PROSITE" id="PS50862">
    <property type="entry name" value="AA_TRNA_LIGASE_II"/>
    <property type="match status" value="1"/>
</dbReference>
<feature type="binding site" evidence="7">
    <location>
        <position position="144"/>
    </location>
    <ligand>
        <name>substrate</name>
    </ligand>
</feature>
<dbReference type="InterPro" id="IPR027031">
    <property type="entry name" value="Gly-tRNA_synthase/POLG2"/>
</dbReference>
<evidence type="ECO:0000256" key="5">
    <source>
        <dbReference type="ARBA" id="ARBA00022917"/>
    </source>
</evidence>
<keyword evidence="6 7" id="KW-0030">Aminoacyl-tRNA synthetase</keyword>
<protein>
    <recommendedName>
        <fullName evidence="7">Glycine--tRNA ligase</fullName>
        <ecNumber evidence="7">6.1.1.14</ecNumber>
    </recommendedName>
    <alternativeName>
        <fullName evidence="7">Glycyl-tRNA synthetase</fullName>
        <shortName evidence="7">GlyRS</shortName>
    </alternativeName>
</protein>
<dbReference type="Proteomes" id="UP000000263">
    <property type="component" value="Chromosome"/>
</dbReference>
<comment type="subcellular location">
    <subcellularLocation>
        <location evidence="7">Cytoplasm</location>
    </subcellularLocation>
</comment>
<sequence>MPATTLDQLVSLCKRRGFVFPSSEIYGGLQGVFDWGPLGVELKNNIIASWWRTNVYERDDMEGLDAAILMNRLTWRYSGHEETFNDPLVDCRDCKSRWRADHIKGRCPNCGSTNLTEPRPFNMMFKTAVGPVADADSFAYLRPETAQGIFVNFGNVLATSSRKLPFGIAQVGKAFRNEINPRNFLFRVREFEQMEIEYFVMPGTEDEWHQRWLEDRLVWWESIGIPRARIRIYDVPPDELAHYSKRTFDLMYHYPTLGYEEVEGIASRTDYDLGSHSRDQETLNLTARANPNRESTARLTYYDPESKRHVVPFVIEPSAGVGRCFLAVLAESYDEQMVKAPPAERISAVSDALEAFLKSVGRSDKLAPETRDALLERGHAILAGMPETMPQIEALLAMPGAEQVELGKKLRGQAQGLVDEHFRTVLHLKSHLAPVRVAVFPLKRNHEGLVAMARDLRRSIQVGSFFRTVYDDTGAIGKLYRRQDEIGTPYCVTVDFQSLGDGTVTVRNRDTMQQIRIPASEVRAYVSNPS</sequence>
<keyword evidence="1 7" id="KW-0963">Cytoplasm</keyword>
<dbReference type="InterPro" id="IPR033731">
    <property type="entry name" value="GlyRS-like_core"/>
</dbReference>
<dbReference type="STRING" id="383372.Rcas_0046"/>
<dbReference type="InterPro" id="IPR036621">
    <property type="entry name" value="Anticodon-bd_dom_sf"/>
</dbReference>
<feature type="binding site" evidence="7">
    <location>
        <begin position="191"/>
        <end position="195"/>
    </location>
    <ligand>
        <name>substrate</name>
    </ligand>
</feature>
<dbReference type="InterPro" id="IPR004154">
    <property type="entry name" value="Anticodon-bd"/>
</dbReference>
<feature type="domain" description="Aminoacyl-transfer RNA synthetases class-II family profile" evidence="8">
    <location>
        <begin position="7"/>
        <end position="341"/>
    </location>
</feature>
<dbReference type="AlphaFoldDB" id="A7NFG2"/>
<feature type="binding site" evidence="7">
    <location>
        <begin position="320"/>
        <end position="323"/>
    </location>
    <ligand>
        <name>ATP</name>
        <dbReference type="ChEBI" id="CHEBI:30616"/>
    </ligand>
</feature>
<evidence type="ECO:0000256" key="6">
    <source>
        <dbReference type="ARBA" id="ARBA00023146"/>
    </source>
</evidence>
<dbReference type="PANTHER" id="PTHR10745">
    <property type="entry name" value="GLYCYL-TRNA SYNTHETASE/DNA POLYMERASE SUBUNIT GAMMA-2"/>
    <property type="match status" value="1"/>
</dbReference>
<organism evidence="9 10">
    <name type="scientific">Roseiflexus castenholzii (strain DSM 13941 / HLO8)</name>
    <dbReference type="NCBI Taxonomy" id="383372"/>
    <lineage>
        <taxon>Bacteria</taxon>
        <taxon>Bacillati</taxon>
        <taxon>Chloroflexota</taxon>
        <taxon>Chloroflexia</taxon>
        <taxon>Chloroflexales</taxon>
        <taxon>Roseiflexineae</taxon>
        <taxon>Roseiflexaceae</taxon>
        <taxon>Roseiflexus</taxon>
    </lineage>
</organism>
<dbReference type="OrthoDB" id="9760853at2"/>
<evidence type="ECO:0000256" key="1">
    <source>
        <dbReference type="ARBA" id="ARBA00022490"/>
    </source>
</evidence>
<dbReference type="CDD" id="cd00774">
    <property type="entry name" value="GlyRS-like_core"/>
    <property type="match status" value="1"/>
</dbReference>
<keyword evidence="4 7" id="KW-0067">ATP-binding</keyword>
<feature type="binding site" evidence="7">
    <location>
        <begin position="261"/>
        <end position="262"/>
    </location>
    <ligand>
        <name>ATP</name>
        <dbReference type="ChEBI" id="CHEBI:30616"/>
    </ligand>
</feature>
<feature type="binding site" evidence="7">
    <location>
        <begin position="186"/>
        <end position="191"/>
    </location>
    <ligand>
        <name>ATP</name>
        <dbReference type="ChEBI" id="CHEBI:30616"/>
    </ligand>
</feature>
<comment type="function">
    <text evidence="7">Catalyzes the attachment of glycine to tRNA(Gly).</text>
</comment>
<dbReference type="EMBL" id="CP000804">
    <property type="protein sequence ID" value="ABU56184.1"/>
    <property type="molecule type" value="Genomic_DNA"/>
</dbReference>
<evidence type="ECO:0000256" key="3">
    <source>
        <dbReference type="ARBA" id="ARBA00022741"/>
    </source>
</evidence>
<dbReference type="PANTHER" id="PTHR10745:SF8">
    <property type="entry name" value="DNA POLYMERASE SUBUNIT GAMMA-2, MITOCHONDRIAL"/>
    <property type="match status" value="1"/>
</dbReference>
<proteinExistence type="inferred from homology"/>
<comment type="subunit">
    <text evidence="7">Homodimer.</text>
</comment>
<comment type="catalytic activity">
    <reaction evidence="7">
        <text>tRNA(Gly) + glycine + ATP = glycyl-tRNA(Gly) + AMP + diphosphate</text>
        <dbReference type="Rhea" id="RHEA:16013"/>
        <dbReference type="Rhea" id="RHEA-COMP:9664"/>
        <dbReference type="Rhea" id="RHEA-COMP:9683"/>
        <dbReference type="ChEBI" id="CHEBI:30616"/>
        <dbReference type="ChEBI" id="CHEBI:33019"/>
        <dbReference type="ChEBI" id="CHEBI:57305"/>
        <dbReference type="ChEBI" id="CHEBI:78442"/>
        <dbReference type="ChEBI" id="CHEBI:78522"/>
        <dbReference type="ChEBI" id="CHEBI:456215"/>
        <dbReference type="EC" id="6.1.1.14"/>
    </reaction>
</comment>
<dbReference type="HOGENOM" id="CLU_015515_2_1_0"/>
<keyword evidence="10" id="KW-1185">Reference proteome</keyword>
<keyword evidence="5 7" id="KW-0648">Protein biosynthesis</keyword>
<dbReference type="InterPro" id="IPR022961">
    <property type="entry name" value="Gly_tRNA_ligase_bac"/>
</dbReference>
<dbReference type="GO" id="GO:0005737">
    <property type="term" value="C:cytoplasm"/>
    <property type="evidence" value="ECO:0007669"/>
    <property type="project" value="UniProtKB-SubCell"/>
</dbReference>
<evidence type="ECO:0000256" key="7">
    <source>
        <dbReference type="HAMAP-Rule" id="MF_00253"/>
    </source>
</evidence>
<gene>
    <name evidence="7" type="primary">glyQS</name>
    <name evidence="9" type="ordered locus">Rcas_0046</name>
</gene>
<dbReference type="RefSeq" id="WP_011997589.1">
    <property type="nucleotide sequence ID" value="NC_009767.1"/>
</dbReference>
<dbReference type="SUPFAM" id="SSF52954">
    <property type="entry name" value="Class II aaRS ABD-related"/>
    <property type="match status" value="1"/>
</dbReference>
<evidence type="ECO:0000313" key="9">
    <source>
        <dbReference type="EMBL" id="ABU56184.1"/>
    </source>
</evidence>
<evidence type="ECO:0000259" key="8">
    <source>
        <dbReference type="PROSITE" id="PS50862"/>
    </source>
</evidence>
<dbReference type="GO" id="GO:0004820">
    <property type="term" value="F:glycine-tRNA ligase activity"/>
    <property type="evidence" value="ECO:0007669"/>
    <property type="project" value="UniProtKB-UniRule"/>
</dbReference>
<evidence type="ECO:0000256" key="2">
    <source>
        <dbReference type="ARBA" id="ARBA00022598"/>
    </source>
</evidence>
<dbReference type="GO" id="GO:0005524">
    <property type="term" value="F:ATP binding"/>
    <property type="evidence" value="ECO:0007669"/>
    <property type="project" value="UniProtKB-UniRule"/>
</dbReference>
<dbReference type="eggNOG" id="COG0423">
    <property type="taxonomic scope" value="Bacteria"/>
</dbReference>
<keyword evidence="3 7" id="KW-0547">Nucleotide-binding</keyword>
<name>A7NFG2_ROSCS</name>
<dbReference type="KEGG" id="rca:Rcas_0046"/>
<dbReference type="InterPro" id="IPR002314">
    <property type="entry name" value="aa-tRNA-synt_IIb"/>
</dbReference>
<feature type="binding site" evidence="7">
    <location>
        <position position="99"/>
    </location>
    <ligand>
        <name>substrate</name>
    </ligand>
</feature>
<dbReference type="Gene3D" id="3.30.930.10">
    <property type="entry name" value="Bira Bifunctional Protein, Domain 2"/>
    <property type="match status" value="1"/>
</dbReference>
<evidence type="ECO:0000256" key="4">
    <source>
        <dbReference type="ARBA" id="ARBA00022840"/>
    </source>
</evidence>
<dbReference type="GO" id="GO:0006426">
    <property type="term" value="P:glycyl-tRNA aminoacylation"/>
    <property type="evidence" value="ECO:0007669"/>
    <property type="project" value="UniProtKB-UniRule"/>
</dbReference>
<evidence type="ECO:0000313" key="10">
    <source>
        <dbReference type="Proteomes" id="UP000000263"/>
    </source>
</evidence>